<dbReference type="Gene3D" id="2.102.10.10">
    <property type="entry name" value="Rieske [2Fe-2S] iron-sulphur domain"/>
    <property type="match status" value="1"/>
</dbReference>
<dbReference type="PROSITE" id="PS51296">
    <property type="entry name" value="RIESKE"/>
    <property type="match status" value="1"/>
</dbReference>
<dbReference type="Proteomes" id="UP001262582">
    <property type="component" value="Unassembled WGS sequence"/>
</dbReference>
<dbReference type="SUPFAM" id="SSF51905">
    <property type="entry name" value="FAD/NAD(P)-binding domain"/>
    <property type="match status" value="1"/>
</dbReference>
<keyword evidence="7" id="KW-0560">Oxidoreductase</keyword>
<reference evidence="7 8" key="1">
    <citation type="submission" date="2023-09" db="EMBL/GenBank/DDBJ databases">
        <authorList>
            <person name="Rey-Velasco X."/>
        </authorList>
    </citation>
    <scope>NUCLEOTIDE SEQUENCE [LARGE SCALE GENOMIC DNA]</scope>
    <source>
        <strain evidence="7 8">F117</strain>
    </source>
</reference>
<dbReference type="Pfam" id="PF00355">
    <property type="entry name" value="Rieske"/>
    <property type="match status" value="1"/>
</dbReference>
<dbReference type="CDD" id="cd03477">
    <property type="entry name" value="Rieske_YhfW_C"/>
    <property type="match status" value="1"/>
</dbReference>
<organism evidence="7 8">
    <name type="scientific">Autumnicola musiva</name>
    <dbReference type="NCBI Taxonomy" id="3075589"/>
    <lineage>
        <taxon>Bacteria</taxon>
        <taxon>Pseudomonadati</taxon>
        <taxon>Bacteroidota</taxon>
        <taxon>Flavobacteriia</taxon>
        <taxon>Flavobacteriales</taxon>
        <taxon>Flavobacteriaceae</taxon>
        <taxon>Autumnicola</taxon>
    </lineage>
</organism>
<comment type="caution">
    <text evidence="7">The sequence shown here is derived from an EMBL/GenBank/DDBJ whole genome shotgun (WGS) entry which is preliminary data.</text>
</comment>
<sequence>MVQGSLWNSYSNKNVSYPALKGDIAVDVAIIGGGITGITSAQLLVERGYKVAVLEAKSIGKGTTGHSTGNLYVIIDELLSKLKSKYDGKVVERVISSRLEAFKKIEQNVKNFQIDCDYKKQPLFLFEDANTFKILEEKKVAKEIDLAFFELSEAFPFIHDDGMRLDDQAQFNPLLYIQGLAGALDGENCQIYEETCVRAVEEEENRILLHTPEAIVSAKHAIHATHTPKGLEIQYHTTLGPYREYGVAARLKSNEYPEGIFWGYYDNKKYSIRSYSRGNDNFLLAVGSPHKVGQAKDNQAHVEDLKNFVESRFNVAEFTHVWGGQNYKPADLLPYIGRKKTNSRELVATGFSTDGLVYGTLAAIILADKVEDKFNPYEDLYEASRHNPAKAAGKFIKENANVAGELFKDLTFKGDDKDLVEILPGEAAVIVRDGKKLALYKENDGKLSILSALCTHMACEVHWNNVEKSWDCPCHGSRFDTSGEVIEGPAFNALKKIEINK</sequence>
<dbReference type="Gene3D" id="3.30.9.10">
    <property type="entry name" value="D-Amino Acid Oxidase, subunit A, domain 2"/>
    <property type="match status" value="1"/>
</dbReference>
<keyword evidence="3" id="KW-0408">Iron</keyword>
<dbReference type="EC" id="1.-.-.-" evidence="7"/>
<keyword evidence="5" id="KW-1015">Disulfide bond</keyword>
<proteinExistence type="predicted"/>
<dbReference type="PANTHER" id="PTHR13847">
    <property type="entry name" value="SARCOSINE DEHYDROGENASE-RELATED"/>
    <property type="match status" value="1"/>
</dbReference>
<dbReference type="GO" id="GO:0016491">
    <property type="term" value="F:oxidoreductase activity"/>
    <property type="evidence" value="ECO:0007669"/>
    <property type="project" value="UniProtKB-KW"/>
</dbReference>
<protein>
    <submittedName>
        <fullName evidence="7">FAD-dependent oxidoreductase</fullName>
        <ecNumber evidence="7">1.-.-.-</ecNumber>
    </submittedName>
</protein>
<dbReference type="PANTHER" id="PTHR13847:SF274">
    <property type="entry name" value="RIESKE 2FE-2S IRON-SULFUR PROTEIN YHFW-RELATED"/>
    <property type="match status" value="1"/>
</dbReference>
<feature type="domain" description="Rieske" evidence="6">
    <location>
        <begin position="414"/>
        <end position="501"/>
    </location>
</feature>
<dbReference type="EMBL" id="JAVRHK010000005">
    <property type="protein sequence ID" value="MDT0676659.1"/>
    <property type="molecule type" value="Genomic_DNA"/>
</dbReference>
<evidence type="ECO:0000256" key="2">
    <source>
        <dbReference type="ARBA" id="ARBA00022723"/>
    </source>
</evidence>
<dbReference type="RefSeq" id="WP_311503004.1">
    <property type="nucleotide sequence ID" value="NZ_JAVRHK010000005.1"/>
</dbReference>
<evidence type="ECO:0000313" key="8">
    <source>
        <dbReference type="Proteomes" id="UP001262582"/>
    </source>
</evidence>
<gene>
    <name evidence="7" type="ORF">RM539_08705</name>
</gene>
<dbReference type="InterPro" id="IPR036922">
    <property type="entry name" value="Rieske_2Fe-2S_sf"/>
</dbReference>
<dbReference type="Pfam" id="PF01266">
    <property type="entry name" value="DAO"/>
    <property type="match status" value="1"/>
</dbReference>
<dbReference type="InterPro" id="IPR036188">
    <property type="entry name" value="FAD/NAD-bd_sf"/>
</dbReference>
<evidence type="ECO:0000313" key="7">
    <source>
        <dbReference type="EMBL" id="MDT0676659.1"/>
    </source>
</evidence>
<dbReference type="InterPro" id="IPR017941">
    <property type="entry name" value="Rieske_2Fe-2S"/>
</dbReference>
<keyword evidence="2" id="KW-0479">Metal-binding</keyword>
<evidence type="ECO:0000256" key="1">
    <source>
        <dbReference type="ARBA" id="ARBA00022714"/>
    </source>
</evidence>
<dbReference type="InterPro" id="IPR005805">
    <property type="entry name" value="Rieske_Fe-S_prot_C"/>
</dbReference>
<dbReference type="SUPFAM" id="SSF50022">
    <property type="entry name" value="ISP domain"/>
    <property type="match status" value="1"/>
</dbReference>
<evidence type="ECO:0000256" key="4">
    <source>
        <dbReference type="ARBA" id="ARBA00023014"/>
    </source>
</evidence>
<evidence type="ECO:0000256" key="3">
    <source>
        <dbReference type="ARBA" id="ARBA00023004"/>
    </source>
</evidence>
<evidence type="ECO:0000259" key="6">
    <source>
        <dbReference type="PROSITE" id="PS51296"/>
    </source>
</evidence>
<keyword evidence="1" id="KW-0001">2Fe-2S</keyword>
<keyword evidence="4" id="KW-0411">Iron-sulfur</keyword>
<keyword evidence="8" id="KW-1185">Reference proteome</keyword>
<dbReference type="InterPro" id="IPR038010">
    <property type="entry name" value="YhfW_C"/>
</dbReference>
<dbReference type="Gene3D" id="3.50.50.60">
    <property type="entry name" value="FAD/NAD(P)-binding domain"/>
    <property type="match status" value="1"/>
</dbReference>
<name>A0ABU3D585_9FLAO</name>
<dbReference type="PRINTS" id="PR00162">
    <property type="entry name" value="RIESKE"/>
</dbReference>
<dbReference type="InterPro" id="IPR006076">
    <property type="entry name" value="FAD-dep_OxRdtase"/>
</dbReference>
<accession>A0ABU3D585</accession>
<evidence type="ECO:0000256" key="5">
    <source>
        <dbReference type="ARBA" id="ARBA00023157"/>
    </source>
</evidence>